<dbReference type="KEGG" id="snay:FZC37_01455"/>
<name>A0A5C0UIM0_9RICK</name>
<organism evidence="1 2">
    <name type="scientific">Candidatus Sneabacter namystus</name>
    <dbReference type="NCBI Taxonomy" id="2601646"/>
    <lineage>
        <taxon>Bacteria</taxon>
        <taxon>Pseudomonadati</taxon>
        <taxon>Pseudomonadota</taxon>
        <taxon>Alphaproteobacteria</taxon>
        <taxon>Rickettsiales</taxon>
        <taxon>Rickettsiaceae</taxon>
        <taxon>Rickettsieae</taxon>
        <taxon>Candidatus Sneabacter</taxon>
    </lineage>
</organism>
<dbReference type="AlphaFoldDB" id="A0A5C0UIM0"/>
<evidence type="ECO:0000313" key="1">
    <source>
        <dbReference type="EMBL" id="QEK39600.1"/>
    </source>
</evidence>
<evidence type="ECO:0000313" key="2">
    <source>
        <dbReference type="Proteomes" id="UP000323844"/>
    </source>
</evidence>
<dbReference type="Proteomes" id="UP000323844">
    <property type="component" value="Chromosome"/>
</dbReference>
<proteinExistence type="predicted"/>
<accession>A0A5C0UIM0</accession>
<sequence>MSVFVERLYVLIKIFAPDPKNECAVYKTGTSKICRIEQYITLTVSIDDTLAPSIAYRTAFWMFFLSDIFEKHIIPSGFANDPNRYSRYPFAIAELQVCSGKHNGLIIGMEKLYTKEE</sequence>
<gene>
    <name evidence="1" type="ORF">FZC37_01455</name>
</gene>
<dbReference type="EMBL" id="CP043312">
    <property type="protein sequence ID" value="QEK39600.1"/>
    <property type="molecule type" value="Genomic_DNA"/>
</dbReference>
<protein>
    <submittedName>
        <fullName evidence="1">Uncharacterized protein</fullName>
    </submittedName>
</protein>
<reference evidence="1 2" key="1">
    <citation type="submission" date="2019-08" db="EMBL/GenBank/DDBJ databases">
        <title>Highly reduced genomes of protist endosymbionts show evolutionary convergence.</title>
        <authorList>
            <person name="George E."/>
            <person name="Husnik F."/>
            <person name="Tashyreva D."/>
            <person name="Prokopchuk G."/>
            <person name="Horak A."/>
            <person name="Kwong W.K."/>
            <person name="Lukes J."/>
            <person name="Keeling P.J."/>
        </authorList>
    </citation>
    <scope>NUCLEOTIDE SEQUENCE [LARGE SCALE GENOMIC DNA]</scope>
    <source>
        <strain evidence="1">1621</strain>
    </source>
</reference>
<keyword evidence="2" id="KW-1185">Reference proteome</keyword>